<dbReference type="SUPFAM" id="SSF52166">
    <property type="entry name" value="Ribosomal protein L4"/>
    <property type="match status" value="1"/>
</dbReference>
<feature type="compositionally biased region" description="Basic residues" evidence="4">
    <location>
        <begin position="61"/>
        <end position="72"/>
    </location>
</feature>
<protein>
    <submittedName>
        <fullName evidence="5">LSU ribosomal protein L4p (L1e)</fullName>
    </submittedName>
</protein>
<dbReference type="PANTHER" id="PTHR10746">
    <property type="entry name" value="50S RIBOSOMAL PROTEIN L4"/>
    <property type="match status" value="1"/>
</dbReference>
<dbReference type="AlphaFoldDB" id="A0A3B1CLV9"/>
<sequence>MPELDLLDANNKKIGTVEASASVFDVEVREHLVHQYVVGQLAAKRGGNAATKSNKGDLHGSGKKPWKQKGTGRARAGNSRSPLWRGGMTVFGPTPRDYSLKMSKKSRKNALRSILTDRVKNQMLTVVDKVSIESPRTKEAVQLLKDLGSPKKTLFLLAEKNPNLELGVRNLPNVHVLLVDGLNVYDLLAAEKIVCTPQALKKIEERLA</sequence>
<evidence type="ECO:0000313" key="5">
    <source>
        <dbReference type="EMBL" id="VAX29302.1"/>
    </source>
</evidence>
<evidence type="ECO:0000256" key="3">
    <source>
        <dbReference type="ARBA" id="ARBA00023274"/>
    </source>
</evidence>
<dbReference type="GO" id="GO:0003735">
    <property type="term" value="F:structural constituent of ribosome"/>
    <property type="evidence" value="ECO:0007669"/>
    <property type="project" value="InterPro"/>
</dbReference>
<dbReference type="InterPro" id="IPR023574">
    <property type="entry name" value="Ribosomal_uL4_dom_sf"/>
</dbReference>
<dbReference type="InterPro" id="IPR013005">
    <property type="entry name" value="Ribosomal_uL4-like"/>
</dbReference>
<dbReference type="GO" id="GO:1990904">
    <property type="term" value="C:ribonucleoprotein complex"/>
    <property type="evidence" value="ECO:0007669"/>
    <property type="project" value="UniProtKB-KW"/>
</dbReference>
<organism evidence="5">
    <name type="scientific">hydrothermal vent metagenome</name>
    <dbReference type="NCBI Taxonomy" id="652676"/>
    <lineage>
        <taxon>unclassified sequences</taxon>
        <taxon>metagenomes</taxon>
        <taxon>ecological metagenomes</taxon>
    </lineage>
</organism>
<dbReference type="GO" id="GO:0006412">
    <property type="term" value="P:translation"/>
    <property type="evidence" value="ECO:0007669"/>
    <property type="project" value="InterPro"/>
</dbReference>
<reference evidence="5" key="1">
    <citation type="submission" date="2018-06" db="EMBL/GenBank/DDBJ databases">
        <authorList>
            <person name="Zhirakovskaya E."/>
        </authorList>
    </citation>
    <scope>NUCLEOTIDE SEQUENCE</scope>
</reference>
<evidence type="ECO:0000256" key="2">
    <source>
        <dbReference type="ARBA" id="ARBA00022980"/>
    </source>
</evidence>
<dbReference type="PANTHER" id="PTHR10746:SF6">
    <property type="entry name" value="LARGE RIBOSOMAL SUBUNIT PROTEIN UL4M"/>
    <property type="match status" value="1"/>
</dbReference>
<proteinExistence type="inferred from homology"/>
<dbReference type="Gene3D" id="3.40.1370.10">
    <property type="match status" value="1"/>
</dbReference>
<keyword evidence="2 5" id="KW-0689">Ribosomal protein</keyword>
<accession>A0A3B1CLV9</accession>
<gene>
    <name evidence="5" type="ORF">MNBD_NITROSPINAE05-1413</name>
</gene>
<dbReference type="NCBIfam" id="TIGR03953">
    <property type="entry name" value="rplD_bact"/>
    <property type="match status" value="1"/>
</dbReference>
<dbReference type="EMBL" id="UOGG01000080">
    <property type="protein sequence ID" value="VAX29302.1"/>
    <property type="molecule type" value="Genomic_DNA"/>
</dbReference>
<evidence type="ECO:0000256" key="1">
    <source>
        <dbReference type="ARBA" id="ARBA00010528"/>
    </source>
</evidence>
<feature type="region of interest" description="Disordered" evidence="4">
    <location>
        <begin position="46"/>
        <end position="87"/>
    </location>
</feature>
<name>A0A3B1CLV9_9ZZZZ</name>
<evidence type="ECO:0000256" key="4">
    <source>
        <dbReference type="SAM" id="MobiDB-lite"/>
    </source>
</evidence>
<dbReference type="GO" id="GO:0005840">
    <property type="term" value="C:ribosome"/>
    <property type="evidence" value="ECO:0007669"/>
    <property type="project" value="UniProtKB-KW"/>
</dbReference>
<dbReference type="HAMAP" id="MF_01328_B">
    <property type="entry name" value="Ribosomal_uL4_B"/>
    <property type="match status" value="1"/>
</dbReference>
<dbReference type="InterPro" id="IPR002136">
    <property type="entry name" value="Ribosomal_uL4"/>
</dbReference>
<comment type="similarity">
    <text evidence="1">Belongs to the universal ribosomal protein uL4 family.</text>
</comment>
<dbReference type="Pfam" id="PF00573">
    <property type="entry name" value="Ribosomal_L4"/>
    <property type="match status" value="1"/>
</dbReference>
<keyword evidence="3" id="KW-0687">Ribonucleoprotein</keyword>